<sequence>MFLWLKLRSSYTSGFSFLIFHGGLKCVEFSSYALLKFQNNDPHNPTILNPLGREPYSVPWPAGFWCFNTYSSHFQHDFSFSVMFSDWPR</sequence>
<dbReference type="EMBL" id="GBXM01012501">
    <property type="protein sequence ID" value="JAH96076.1"/>
    <property type="molecule type" value="Transcribed_RNA"/>
</dbReference>
<reference evidence="1" key="2">
    <citation type="journal article" date="2015" name="Fish Shellfish Immunol.">
        <title>Early steps in the European eel (Anguilla anguilla)-Vibrio vulnificus interaction in the gills: Role of the RtxA13 toxin.</title>
        <authorList>
            <person name="Callol A."/>
            <person name="Pajuelo D."/>
            <person name="Ebbesson L."/>
            <person name="Teles M."/>
            <person name="MacKenzie S."/>
            <person name="Amaro C."/>
        </authorList>
    </citation>
    <scope>NUCLEOTIDE SEQUENCE</scope>
</reference>
<dbReference type="AlphaFoldDB" id="A0A0E9X0T9"/>
<organism evidence="1">
    <name type="scientific">Anguilla anguilla</name>
    <name type="common">European freshwater eel</name>
    <name type="synonym">Muraena anguilla</name>
    <dbReference type="NCBI Taxonomy" id="7936"/>
    <lineage>
        <taxon>Eukaryota</taxon>
        <taxon>Metazoa</taxon>
        <taxon>Chordata</taxon>
        <taxon>Craniata</taxon>
        <taxon>Vertebrata</taxon>
        <taxon>Euteleostomi</taxon>
        <taxon>Actinopterygii</taxon>
        <taxon>Neopterygii</taxon>
        <taxon>Teleostei</taxon>
        <taxon>Anguilliformes</taxon>
        <taxon>Anguillidae</taxon>
        <taxon>Anguilla</taxon>
    </lineage>
</organism>
<name>A0A0E9X0T9_ANGAN</name>
<protein>
    <submittedName>
        <fullName evidence="1">Uncharacterized protein</fullName>
    </submittedName>
</protein>
<accession>A0A0E9X0T9</accession>
<proteinExistence type="predicted"/>
<reference evidence="1" key="1">
    <citation type="submission" date="2014-11" db="EMBL/GenBank/DDBJ databases">
        <authorList>
            <person name="Amaro Gonzalez C."/>
        </authorList>
    </citation>
    <scope>NUCLEOTIDE SEQUENCE</scope>
</reference>
<evidence type="ECO:0000313" key="1">
    <source>
        <dbReference type="EMBL" id="JAH96076.1"/>
    </source>
</evidence>